<dbReference type="Proteomes" id="UP000032431">
    <property type="component" value="Chromosome I"/>
</dbReference>
<gene>
    <name evidence="8" type="ORF">CCDG5_1739</name>
</gene>
<keyword evidence="4 7" id="KW-0812">Transmembrane</keyword>
<dbReference type="EMBL" id="LM995447">
    <property type="protein sequence ID" value="CDZ24840.1"/>
    <property type="molecule type" value="Genomic_DNA"/>
</dbReference>
<dbReference type="PANTHER" id="PTHR43266:SF7">
    <property type="entry name" value="TRANSPORTER, PUTATIVE-RELATED"/>
    <property type="match status" value="1"/>
</dbReference>
<sequence length="382" mass="41432">MLNFGASVQLIAVSSLLIKVTGSGTVTGFSIVCAPLPGIIFSLFGGKIGDKFRAKRLLVAFDVARGLTVSLFIFCKSVVTALVLLLILSIIETLYYPSKNKIIAMILKKDDLVSGNALLSGGIGVVNLLTPVLAGVAVSFLGVNAAFLAIGASYLLSAAFLSCIKTKYFKNRTVKTGGRKSDAAESFRICFNNKLLRKVILTAAVIDYCTIAVNIAFYSFAFDYMKVSSGYWGAYLSILYGMNIVSMLILMRYKSFFRKKEIASINVLLFCLSAVWLFYSATQSRIFVLAAGAVEGICNSLCVTLITTCILENSKKGYTARIFGVQYVLSSFAKLIGAVFTYTLLRRFSFRFIFISSAAIIAAYAFCAILTPAERLSDQAAK</sequence>
<feature type="transmembrane region" description="Helical" evidence="7">
    <location>
        <begin position="146"/>
        <end position="164"/>
    </location>
</feature>
<feature type="transmembrane region" description="Helical" evidence="7">
    <location>
        <begin position="351"/>
        <end position="373"/>
    </location>
</feature>
<evidence type="ECO:0000256" key="4">
    <source>
        <dbReference type="ARBA" id="ARBA00022692"/>
    </source>
</evidence>
<evidence type="ECO:0000256" key="7">
    <source>
        <dbReference type="SAM" id="Phobius"/>
    </source>
</evidence>
<name>A0A078KUN1_9FIRM</name>
<evidence type="ECO:0000313" key="8">
    <source>
        <dbReference type="EMBL" id="CDZ24840.1"/>
    </source>
</evidence>
<dbReference type="AlphaFoldDB" id="A0A078KUN1"/>
<evidence type="ECO:0000256" key="5">
    <source>
        <dbReference type="ARBA" id="ARBA00022989"/>
    </source>
</evidence>
<feature type="transmembrane region" description="Helical" evidence="7">
    <location>
        <begin position="286"/>
        <end position="311"/>
    </location>
</feature>
<evidence type="ECO:0000256" key="2">
    <source>
        <dbReference type="ARBA" id="ARBA00022448"/>
    </source>
</evidence>
<keyword evidence="2" id="KW-0813">Transport</keyword>
<dbReference type="HOGENOM" id="CLU_034180_13_4_9"/>
<evidence type="ECO:0000256" key="1">
    <source>
        <dbReference type="ARBA" id="ARBA00004651"/>
    </source>
</evidence>
<dbReference type="STRING" id="29343.CCDG5_1739"/>
<dbReference type="GO" id="GO:0005886">
    <property type="term" value="C:plasma membrane"/>
    <property type="evidence" value="ECO:0007669"/>
    <property type="project" value="UniProtKB-SubCell"/>
</dbReference>
<feature type="transmembrane region" description="Helical" evidence="7">
    <location>
        <begin position="262"/>
        <end position="280"/>
    </location>
</feature>
<feature type="transmembrane region" description="Helical" evidence="7">
    <location>
        <begin position="26"/>
        <end position="45"/>
    </location>
</feature>
<accession>A0A078KUN1</accession>
<dbReference type="CDD" id="cd06173">
    <property type="entry name" value="MFS_MefA_like"/>
    <property type="match status" value="1"/>
</dbReference>
<feature type="transmembrane region" description="Helical" evidence="7">
    <location>
        <begin position="117"/>
        <end position="140"/>
    </location>
</feature>
<dbReference type="Pfam" id="PF07690">
    <property type="entry name" value="MFS_1"/>
    <property type="match status" value="2"/>
</dbReference>
<keyword evidence="3" id="KW-1003">Cell membrane</keyword>
<feature type="transmembrane region" description="Helical" evidence="7">
    <location>
        <begin position="232"/>
        <end position="250"/>
    </location>
</feature>
<reference evidence="9" key="1">
    <citation type="submission" date="2014-07" db="EMBL/GenBank/DDBJ databases">
        <authorList>
            <person name="Wibberg D."/>
        </authorList>
    </citation>
    <scope>NUCLEOTIDE SEQUENCE [LARGE SCALE GENOMIC DNA]</scope>
    <source>
        <strain evidence="9">DG5</strain>
    </source>
</reference>
<keyword evidence="9" id="KW-1185">Reference proteome</keyword>
<dbReference type="PANTHER" id="PTHR43266">
    <property type="entry name" value="MACROLIDE-EFFLUX PROTEIN"/>
    <property type="match status" value="1"/>
</dbReference>
<dbReference type="PATRIC" id="fig|29343.3.peg.1828"/>
<evidence type="ECO:0000313" key="9">
    <source>
        <dbReference type="Proteomes" id="UP000032431"/>
    </source>
</evidence>
<dbReference type="SUPFAM" id="SSF103473">
    <property type="entry name" value="MFS general substrate transporter"/>
    <property type="match status" value="1"/>
</dbReference>
<dbReference type="KEGG" id="ccel:CCDG5_1739"/>
<evidence type="ECO:0000256" key="6">
    <source>
        <dbReference type="ARBA" id="ARBA00023136"/>
    </source>
</evidence>
<dbReference type="InterPro" id="IPR011701">
    <property type="entry name" value="MFS"/>
</dbReference>
<organism evidence="8 9">
    <name type="scientific">[Clostridium] cellulosi</name>
    <dbReference type="NCBI Taxonomy" id="29343"/>
    <lineage>
        <taxon>Bacteria</taxon>
        <taxon>Bacillati</taxon>
        <taxon>Bacillota</taxon>
        <taxon>Clostridia</taxon>
        <taxon>Eubacteriales</taxon>
        <taxon>Oscillospiraceae</taxon>
        <taxon>Oscillospiraceae incertae sedis</taxon>
    </lineage>
</organism>
<feature type="transmembrane region" description="Helical" evidence="7">
    <location>
        <begin position="323"/>
        <end position="345"/>
    </location>
</feature>
<feature type="transmembrane region" description="Helical" evidence="7">
    <location>
        <begin position="199"/>
        <end position="220"/>
    </location>
</feature>
<protein>
    <submittedName>
        <fullName evidence="8">Putative membrane protein</fullName>
    </submittedName>
</protein>
<keyword evidence="6 7" id="KW-0472">Membrane</keyword>
<proteinExistence type="predicted"/>
<dbReference type="Gene3D" id="1.20.1250.20">
    <property type="entry name" value="MFS general substrate transporter like domains"/>
    <property type="match status" value="1"/>
</dbReference>
<dbReference type="GO" id="GO:0022857">
    <property type="term" value="F:transmembrane transporter activity"/>
    <property type="evidence" value="ECO:0007669"/>
    <property type="project" value="InterPro"/>
</dbReference>
<feature type="transmembrane region" description="Helical" evidence="7">
    <location>
        <begin position="80"/>
        <end position="96"/>
    </location>
</feature>
<dbReference type="InterPro" id="IPR036259">
    <property type="entry name" value="MFS_trans_sf"/>
</dbReference>
<keyword evidence="5 7" id="KW-1133">Transmembrane helix</keyword>
<evidence type="ECO:0000256" key="3">
    <source>
        <dbReference type="ARBA" id="ARBA00022475"/>
    </source>
</evidence>
<comment type="subcellular location">
    <subcellularLocation>
        <location evidence="1">Cell membrane</location>
        <topology evidence="1">Multi-pass membrane protein</topology>
    </subcellularLocation>
</comment>